<reference evidence="10 11" key="1">
    <citation type="submission" date="2019-08" db="EMBL/GenBank/DDBJ databases">
        <title>The genome of the soybean aphid Biotype 1, its phylome, world population structure and adaptation to the North American continent.</title>
        <authorList>
            <person name="Giordano R."/>
            <person name="Donthu R.K."/>
            <person name="Hernandez A.G."/>
            <person name="Wright C.L."/>
            <person name="Zimin A.V."/>
        </authorList>
    </citation>
    <scope>NUCLEOTIDE SEQUENCE [LARGE SCALE GENOMIC DNA]</scope>
    <source>
        <tissue evidence="10">Whole aphids</tissue>
    </source>
</reference>
<dbReference type="EMBL" id="VYZN01000002">
    <property type="protein sequence ID" value="KAE9544347.1"/>
    <property type="molecule type" value="Genomic_DNA"/>
</dbReference>
<dbReference type="FunFam" id="2.40.10.10:FF:000006">
    <property type="entry name" value="Serine proteinase stubble"/>
    <property type="match status" value="1"/>
</dbReference>
<dbReference type="PROSITE" id="PS00135">
    <property type="entry name" value="TRYPSIN_SER"/>
    <property type="match status" value="1"/>
</dbReference>
<dbReference type="CDD" id="cd00190">
    <property type="entry name" value="Tryp_SPc"/>
    <property type="match status" value="1"/>
</dbReference>
<organism evidence="10 11">
    <name type="scientific">Aphis glycines</name>
    <name type="common">Soybean aphid</name>
    <dbReference type="NCBI Taxonomy" id="307491"/>
    <lineage>
        <taxon>Eukaryota</taxon>
        <taxon>Metazoa</taxon>
        <taxon>Ecdysozoa</taxon>
        <taxon>Arthropoda</taxon>
        <taxon>Hexapoda</taxon>
        <taxon>Insecta</taxon>
        <taxon>Pterygota</taxon>
        <taxon>Neoptera</taxon>
        <taxon>Paraneoptera</taxon>
        <taxon>Hemiptera</taxon>
        <taxon>Sternorrhyncha</taxon>
        <taxon>Aphidomorpha</taxon>
        <taxon>Aphidoidea</taxon>
        <taxon>Aphididae</taxon>
        <taxon>Aphidini</taxon>
        <taxon>Aphis</taxon>
        <taxon>Aphis</taxon>
    </lineage>
</organism>
<dbReference type="SMART" id="SM00020">
    <property type="entry name" value="Tryp_SPc"/>
    <property type="match status" value="1"/>
</dbReference>
<evidence type="ECO:0000256" key="8">
    <source>
        <dbReference type="SAM" id="SignalP"/>
    </source>
</evidence>
<dbReference type="InterPro" id="IPR001254">
    <property type="entry name" value="Trypsin_dom"/>
</dbReference>
<dbReference type="GO" id="GO:0006508">
    <property type="term" value="P:proteolysis"/>
    <property type="evidence" value="ECO:0007669"/>
    <property type="project" value="UniProtKB-KW"/>
</dbReference>
<gene>
    <name evidence="10" type="ORF">AGLY_001526</name>
</gene>
<keyword evidence="4 7" id="KW-0378">Hydrolase</keyword>
<keyword evidence="8" id="KW-0732">Signal</keyword>
<comment type="caution">
    <text evidence="10">The sequence shown here is derived from an EMBL/GenBank/DDBJ whole genome shotgun (WGS) entry which is preliminary data.</text>
</comment>
<evidence type="ECO:0000313" key="11">
    <source>
        <dbReference type="Proteomes" id="UP000475862"/>
    </source>
</evidence>
<evidence type="ECO:0000256" key="3">
    <source>
        <dbReference type="ARBA" id="ARBA00022670"/>
    </source>
</evidence>
<dbReference type="InterPro" id="IPR043504">
    <property type="entry name" value="Peptidase_S1_PA_chymotrypsin"/>
</dbReference>
<evidence type="ECO:0000313" key="10">
    <source>
        <dbReference type="EMBL" id="KAE9544347.1"/>
    </source>
</evidence>
<name>A0A6G0U5W9_APHGL</name>
<evidence type="ECO:0000256" key="4">
    <source>
        <dbReference type="ARBA" id="ARBA00022801"/>
    </source>
</evidence>
<dbReference type="PROSITE" id="PS00134">
    <property type="entry name" value="TRYPSIN_HIS"/>
    <property type="match status" value="1"/>
</dbReference>
<dbReference type="PRINTS" id="PR00722">
    <property type="entry name" value="CHYMOTRYPSIN"/>
</dbReference>
<dbReference type="PROSITE" id="PS50240">
    <property type="entry name" value="TRYPSIN_DOM"/>
    <property type="match status" value="1"/>
</dbReference>
<dbReference type="Gene3D" id="2.40.10.10">
    <property type="entry name" value="Trypsin-like serine proteases"/>
    <property type="match status" value="1"/>
</dbReference>
<evidence type="ECO:0000259" key="9">
    <source>
        <dbReference type="PROSITE" id="PS50240"/>
    </source>
</evidence>
<feature type="chain" id="PRO_5026006618" description="Peptidase S1 domain-containing protein" evidence="8">
    <location>
        <begin position="22"/>
        <end position="334"/>
    </location>
</feature>
<feature type="signal peptide" evidence="8">
    <location>
        <begin position="1"/>
        <end position="21"/>
    </location>
</feature>
<comment type="subcellular location">
    <subcellularLocation>
        <location evidence="1">Secreted</location>
    </subcellularLocation>
</comment>
<evidence type="ECO:0000256" key="1">
    <source>
        <dbReference type="ARBA" id="ARBA00004613"/>
    </source>
</evidence>
<dbReference type="Pfam" id="PF00089">
    <property type="entry name" value="Trypsin"/>
    <property type="match status" value="1"/>
</dbReference>
<dbReference type="GO" id="GO:0004252">
    <property type="term" value="F:serine-type endopeptidase activity"/>
    <property type="evidence" value="ECO:0007669"/>
    <property type="project" value="InterPro"/>
</dbReference>
<accession>A0A6G0U5W9</accession>
<dbReference type="SUPFAM" id="SSF50494">
    <property type="entry name" value="Trypsin-like serine proteases"/>
    <property type="match status" value="1"/>
</dbReference>
<evidence type="ECO:0000256" key="6">
    <source>
        <dbReference type="ARBA" id="ARBA00023157"/>
    </source>
</evidence>
<dbReference type="Proteomes" id="UP000475862">
    <property type="component" value="Unassembled WGS sequence"/>
</dbReference>
<keyword evidence="5 7" id="KW-0720">Serine protease</keyword>
<dbReference type="InterPro" id="IPR001314">
    <property type="entry name" value="Peptidase_S1A"/>
</dbReference>
<proteinExistence type="predicted"/>
<dbReference type="InterPro" id="IPR033116">
    <property type="entry name" value="TRYPSIN_SER"/>
</dbReference>
<keyword evidence="6" id="KW-1015">Disulfide bond</keyword>
<keyword evidence="3 7" id="KW-0645">Protease</keyword>
<dbReference type="AlphaFoldDB" id="A0A6G0U5W9"/>
<evidence type="ECO:0000256" key="5">
    <source>
        <dbReference type="ARBA" id="ARBA00022825"/>
    </source>
</evidence>
<dbReference type="GO" id="GO:0005615">
    <property type="term" value="C:extracellular space"/>
    <property type="evidence" value="ECO:0007669"/>
    <property type="project" value="TreeGrafter"/>
</dbReference>
<feature type="domain" description="Peptidase S1" evidence="9">
    <location>
        <begin position="89"/>
        <end position="324"/>
    </location>
</feature>
<keyword evidence="2" id="KW-0964">Secreted</keyword>
<protein>
    <recommendedName>
        <fullName evidence="9">Peptidase S1 domain-containing protein</fullName>
    </recommendedName>
</protein>
<dbReference type="OrthoDB" id="546450at2759"/>
<dbReference type="InterPro" id="IPR050127">
    <property type="entry name" value="Serine_Proteases_S1"/>
</dbReference>
<evidence type="ECO:0000256" key="2">
    <source>
        <dbReference type="ARBA" id="ARBA00022525"/>
    </source>
</evidence>
<dbReference type="PANTHER" id="PTHR24264:SF65">
    <property type="entry name" value="SRCR DOMAIN-CONTAINING PROTEIN"/>
    <property type="match status" value="1"/>
</dbReference>
<dbReference type="PANTHER" id="PTHR24264">
    <property type="entry name" value="TRYPSIN-RELATED"/>
    <property type="match status" value="1"/>
</dbReference>
<keyword evidence="11" id="KW-1185">Reference proteome</keyword>
<dbReference type="InterPro" id="IPR009003">
    <property type="entry name" value="Peptidase_S1_PA"/>
</dbReference>
<evidence type="ECO:0000256" key="7">
    <source>
        <dbReference type="RuleBase" id="RU363034"/>
    </source>
</evidence>
<dbReference type="InterPro" id="IPR018114">
    <property type="entry name" value="TRYPSIN_HIS"/>
</dbReference>
<sequence length="334" mass="37259">MLPTVAAALLIAAVQVVQVAGAYTPWDHLFDYRDEQVPDERPTKYCAACGKYDITIKTDTNREYRHYIVKKIYKPCGTQPERRSAFAKIVNGKDTRENEFGWAATLARRGQFYCGGTLITKKHVLTAAHCVENFSPKDLTVTIGEHDRKVDTGRKSVHHVAHIHRHQDFRLSTFDNDIAIIELREAASINNPWVRVACLPKSAETSYEGIKGTVIGWGRLGERKKSSNILQKVDVPIISNADCKEMGYSPEKITGNMICAGYREGQQDACQGDSGGPMHRRVDSSDIMEVIGIVSWGKGCARENYPGVYTRVANYLDWIMDHTGDECICGAESS</sequence>